<evidence type="ECO:0000313" key="3">
    <source>
        <dbReference type="Proteomes" id="UP000518681"/>
    </source>
</evidence>
<feature type="compositionally biased region" description="Polar residues" evidence="1">
    <location>
        <begin position="131"/>
        <end position="141"/>
    </location>
</feature>
<evidence type="ECO:0008006" key="4">
    <source>
        <dbReference type="Google" id="ProtNLM"/>
    </source>
</evidence>
<proteinExistence type="predicted"/>
<organism evidence="2 3">
    <name type="scientific">Paraburkholderia fungorum</name>
    <dbReference type="NCBI Taxonomy" id="134537"/>
    <lineage>
        <taxon>Bacteria</taxon>
        <taxon>Pseudomonadati</taxon>
        <taxon>Pseudomonadota</taxon>
        <taxon>Betaproteobacteria</taxon>
        <taxon>Burkholderiales</taxon>
        <taxon>Burkholderiaceae</taxon>
        <taxon>Paraburkholderia</taxon>
    </lineage>
</organism>
<sequence>MAGRVIHDKIPHNVRVPNKVAALSQEELRRAYRGAAGMDAVKPSVKGRQCVKPSTIGIAAQKRFAQLATVAAATADGLRAIQTIRDSAEAEAYPELATLANDPRFIAVIQRVIAKIGAEVDELTSGAANEGATNSSLTSRRMSQEERAHRSQALVATGLDFARPILTAEDMARVEQARAKLSRLMTAQAFGDPGDIERARFGLDPRATDADELYGMFEGKRK</sequence>
<dbReference type="Proteomes" id="UP000518681">
    <property type="component" value="Unassembled WGS sequence"/>
</dbReference>
<dbReference type="AlphaFoldDB" id="A0AAW3UZG1"/>
<reference evidence="2 3" key="1">
    <citation type="submission" date="2020-08" db="EMBL/GenBank/DDBJ databases">
        <title>Genomic Encyclopedia of Type Strains, Phase IV (KMG-V): Genome sequencing to study the core and pangenomes of soil and plant-associated prokaryotes.</title>
        <authorList>
            <person name="Whitman W."/>
        </authorList>
    </citation>
    <scope>NUCLEOTIDE SEQUENCE [LARGE SCALE GENOMIC DNA]</scope>
    <source>
        <strain evidence="2 3">SEMIA 4013</strain>
    </source>
</reference>
<gene>
    <name evidence="2" type="ORF">GGD69_004625</name>
</gene>
<comment type="caution">
    <text evidence="2">The sequence shown here is derived from an EMBL/GenBank/DDBJ whole genome shotgun (WGS) entry which is preliminary data.</text>
</comment>
<name>A0AAW3UZG1_9BURK</name>
<dbReference type="EMBL" id="JACIIK010000008">
    <property type="protein sequence ID" value="MBB6203738.1"/>
    <property type="molecule type" value="Genomic_DNA"/>
</dbReference>
<protein>
    <recommendedName>
        <fullName evidence="4">Terminase small subunit</fullName>
    </recommendedName>
</protein>
<evidence type="ECO:0000313" key="2">
    <source>
        <dbReference type="EMBL" id="MBB6203738.1"/>
    </source>
</evidence>
<dbReference type="RefSeq" id="WP_183799064.1">
    <property type="nucleotide sequence ID" value="NZ_JACIII010000008.1"/>
</dbReference>
<feature type="region of interest" description="Disordered" evidence="1">
    <location>
        <begin position="127"/>
        <end position="149"/>
    </location>
</feature>
<accession>A0AAW3UZG1</accession>
<evidence type="ECO:0000256" key="1">
    <source>
        <dbReference type="SAM" id="MobiDB-lite"/>
    </source>
</evidence>